<keyword evidence="3" id="KW-1185">Reference proteome</keyword>
<reference evidence="2 3" key="1">
    <citation type="journal article" date="2019" name="Sci. Rep.">
        <title>A multi-omics analysis of the grapevine pathogen Lasiodiplodia theobromae reveals that temperature affects the expression of virulence- and pathogenicity-related genes.</title>
        <authorList>
            <person name="Felix C."/>
            <person name="Meneses R."/>
            <person name="Goncalves M.F.M."/>
            <person name="Tilleman L."/>
            <person name="Duarte A.S."/>
            <person name="Jorrin-Novo J.V."/>
            <person name="Van de Peer Y."/>
            <person name="Deforce D."/>
            <person name="Van Nieuwerburgh F."/>
            <person name="Esteves A.C."/>
            <person name="Alves A."/>
        </authorList>
    </citation>
    <scope>NUCLEOTIDE SEQUENCE [LARGE SCALE GENOMIC DNA]</scope>
    <source>
        <strain evidence="2 3">LA-SOL3</strain>
    </source>
</reference>
<keyword evidence="1" id="KW-1133">Transmembrane helix</keyword>
<protein>
    <submittedName>
        <fullName evidence="2">Uncharacterized protein</fullName>
    </submittedName>
</protein>
<keyword evidence="1" id="KW-0472">Membrane</keyword>
<evidence type="ECO:0000313" key="2">
    <source>
        <dbReference type="EMBL" id="KAB2577219.1"/>
    </source>
</evidence>
<organism evidence="2 3">
    <name type="scientific">Lasiodiplodia theobromae</name>
    <dbReference type="NCBI Taxonomy" id="45133"/>
    <lineage>
        <taxon>Eukaryota</taxon>
        <taxon>Fungi</taxon>
        <taxon>Dikarya</taxon>
        <taxon>Ascomycota</taxon>
        <taxon>Pezizomycotina</taxon>
        <taxon>Dothideomycetes</taxon>
        <taxon>Dothideomycetes incertae sedis</taxon>
        <taxon>Botryosphaeriales</taxon>
        <taxon>Botryosphaeriaceae</taxon>
        <taxon>Lasiodiplodia</taxon>
    </lineage>
</organism>
<sequence>MERWGVPLSQSLSISTMRYNNSGPLLSLWSFVRQVRKTYGWKAFLFCFAMAVITLAANFSSTILLFDVRPGQIHGTPKTVNVPLGWRRGLSKEPSTWFQNFMLQTPSGYQAFAEYSDAPEPAENMSDTGPLVRALLPFSSEQTRTSIQDYEGNATVFDARVACVRPNFVDSSFFVDSNLVNLTGQVGISARPSGLDSPQGWYQGDSLNGFPLTPFNCSVGYGTQICPLQGGNANLGLRSWLWEYFNSTQNVTGSAFLFFESQYLLDAYNNTSNGTYRPLFNYNTTEQGEGWNFGGDGPWLNLEPSKWTRKEPCEVTGTCDTTCSLGKSCGKPGLNVTLCFDALFPDLDLPVKFNATQDRQEPKATFNNDANQLDLTTVRQQLGATRDRLSSSSRGILDLDISSVRDSIDALRPADKSAQESAALLDGSSLWFTAYPEYSGAGPTWTFCRSDDPSEQCATGGYYDGNISTTYASVQQGVLMRQILNATHDPAAALSAELTVLARMHYYDSAATFNMDQNISAVFFVMKSFPQETRGLAVVLAVCCTHVVVVAIVTVYFGLRTGHSLLDNSWSAAAQMQTESVSEILRTATALKDKDVEETIKASGRSPQTVRIRHNWETGRIEAME</sequence>
<keyword evidence="1" id="KW-0812">Transmembrane</keyword>
<evidence type="ECO:0000256" key="1">
    <source>
        <dbReference type="SAM" id="Phobius"/>
    </source>
</evidence>
<dbReference type="EMBL" id="VCHE01000018">
    <property type="protein sequence ID" value="KAB2577219.1"/>
    <property type="molecule type" value="Genomic_DNA"/>
</dbReference>
<dbReference type="Proteomes" id="UP000325902">
    <property type="component" value="Unassembled WGS sequence"/>
</dbReference>
<comment type="caution">
    <text evidence="2">The sequence shown here is derived from an EMBL/GenBank/DDBJ whole genome shotgun (WGS) entry which is preliminary data.</text>
</comment>
<proteinExistence type="predicted"/>
<name>A0A5N5DH91_9PEZI</name>
<dbReference type="OrthoDB" id="5428040at2759"/>
<gene>
    <name evidence="2" type="ORF">DBV05_g4039</name>
</gene>
<dbReference type="AlphaFoldDB" id="A0A5N5DH91"/>
<feature type="transmembrane region" description="Helical" evidence="1">
    <location>
        <begin position="536"/>
        <end position="559"/>
    </location>
</feature>
<accession>A0A5N5DH91</accession>
<evidence type="ECO:0000313" key="3">
    <source>
        <dbReference type="Proteomes" id="UP000325902"/>
    </source>
</evidence>
<feature type="transmembrane region" description="Helical" evidence="1">
    <location>
        <begin position="43"/>
        <end position="66"/>
    </location>
</feature>